<dbReference type="SUPFAM" id="SSF53448">
    <property type="entry name" value="Nucleotide-diphospho-sugar transferases"/>
    <property type="match status" value="1"/>
</dbReference>
<keyword evidence="2" id="KW-1185">Reference proteome</keyword>
<evidence type="ECO:0008006" key="3">
    <source>
        <dbReference type="Google" id="ProtNLM"/>
    </source>
</evidence>
<proteinExistence type="predicted"/>
<evidence type="ECO:0000313" key="2">
    <source>
        <dbReference type="Proteomes" id="UP001359886"/>
    </source>
</evidence>
<evidence type="ECO:0000313" key="1">
    <source>
        <dbReference type="EMBL" id="MEJ8568219.1"/>
    </source>
</evidence>
<gene>
    <name evidence="1" type="ORF">V3330_11335</name>
</gene>
<dbReference type="AlphaFoldDB" id="A0AAW9RGU9"/>
<sequence>MAFRAIARAGMSARAYRKRLYTGHRKRMKTVSLAPLFEPAIRMTSVLTPQTRQELIEAGSARMGASSVAICGLARDCANSLSRLIPAIEALAACFPEHRIIVVENDSLDDTAHVLNTWGSKNPAVETIHFSYVGDQCADPGSGGWFGHNRIARMTFARNRYLEAVKEPAPAEFMIVVDLDIWTFDLDGVKHSFGLMDDWDAIAGDGRRYSLRHPWRPSVYWDSYAYEPATGFDEDVQTPEQIRTDQVEIARQLNRGELLPARCAFGGLCIYRTERLIGHAYGLIENAHPDVTVLCEHHTLVRSVRADHSDFRLAINPAMRVRYASARKLIGQATRRFILRR</sequence>
<dbReference type="InterPro" id="IPR029044">
    <property type="entry name" value="Nucleotide-diphossugar_trans"/>
</dbReference>
<protein>
    <recommendedName>
        <fullName evidence="3">Glycosyltransferase 2-like domain-containing protein</fullName>
    </recommendedName>
</protein>
<dbReference type="Proteomes" id="UP001359886">
    <property type="component" value="Unassembled WGS sequence"/>
</dbReference>
<dbReference type="EMBL" id="JAZHOG010000007">
    <property type="protein sequence ID" value="MEJ8568219.1"/>
    <property type="molecule type" value="Genomic_DNA"/>
</dbReference>
<organism evidence="1 2">
    <name type="scientific">Elongatibacter sediminis</name>
    <dbReference type="NCBI Taxonomy" id="3119006"/>
    <lineage>
        <taxon>Bacteria</taxon>
        <taxon>Pseudomonadati</taxon>
        <taxon>Pseudomonadota</taxon>
        <taxon>Gammaproteobacteria</taxon>
        <taxon>Chromatiales</taxon>
        <taxon>Wenzhouxiangellaceae</taxon>
        <taxon>Elongatibacter</taxon>
    </lineage>
</organism>
<accession>A0AAW9RGU9</accession>
<reference evidence="1 2" key="1">
    <citation type="submission" date="2024-02" db="EMBL/GenBank/DDBJ databases">
        <title>A novel Wenzhouxiangellaceae bacterium, isolated from coastal sediments.</title>
        <authorList>
            <person name="Du Z.-J."/>
            <person name="Ye Y.-Q."/>
            <person name="Zhang X.-Y."/>
        </authorList>
    </citation>
    <scope>NUCLEOTIDE SEQUENCE [LARGE SCALE GENOMIC DNA]</scope>
    <source>
        <strain evidence="1 2">CH-27</strain>
    </source>
</reference>
<name>A0AAW9RGU9_9GAMM</name>
<comment type="caution">
    <text evidence="1">The sequence shown here is derived from an EMBL/GenBank/DDBJ whole genome shotgun (WGS) entry which is preliminary data.</text>
</comment>
<dbReference type="Gene3D" id="3.90.550.10">
    <property type="entry name" value="Spore Coat Polysaccharide Biosynthesis Protein SpsA, Chain A"/>
    <property type="match status" value="1"/>
</dbReference>